<proteinExistence type="predicted"/>
<organism evidence="1 2">
    <name type="scientific">Ameca splendens</name>
    <dbReference type="NCBI Taxonomy" id="208324"/>
    <lineage>
        <taxon>Eukaryota</taxon>
        <taxon>Metazoa</taxon>
        <taxon>Chordata</taxon>
        <taxon>Craniata</taxon>
        <taxon>Vertebrata</taxon>
        <taxon>Euteleostomi</taxon>
        <taxon>Actinopterygii</taxon>
        <taxon>Neopterygii</taxon>
        <taxon>Teleostei</taxon>
        <taxon>Neoteleostei</taxon>
        <taxon>Acanthomorphata</taxon>
        <taxon>Ovalentaria</taxon>
        <taxon>Atherinomorphae</taxon>
        <taxon>Cyprinodontiformes</taxon>
        <taxon>Goodeidae</taxon>
        <taxon>Ameca</taxon>
    </lineage>
</organism>
<reference evidence="1 2" key="1">
    <citation type="submission" date="2021-06" db="EMBL/GenBank/DDBJ databases">
        <authorList>
            <person name="Palmer J.M."/>
        </authorList>
    </citation>
    <scope>NUCLEOTIDE SEQUENCE [LARGE SCALE GENOMIC DNA]</scope>
    <source>
        <strain evidence="1 2">AS_MEX2019</strain>
        <tissue evidence="1">Muscle</tissue>
    </source>
</reference>
<keyword evidence="2" id="KW-1185">Reference proteome</keyword>
<name>A0ABV0YZL5_9TELE</name>
<evidence type="ECO:0000313" key="1">
    <source>
        <dbReference type="EMBL" id="MEQ2299151.1"/>
    </source>
</evidence>
<gene>
    <name evidence="1" type="ORF">AMECASPLE_012471</name>
</gene>
<comment type="caution">
    <text evidence="1">The sequence shown here is derived from an EMBL/GenBank/DDBJ whole genome shotgun (WGS) entry which is preliminary data.</text>
</comment>
<sequence length="81" mass="9391">TESRGVARWRVDRFRSGKLRVRSPMAASKACWKSWQRRRSQASHAEISRLSACVCCKETYVEECKETLIGKRRPVGSQMFL</sequence>
<dbReference type="Proteomes" id="UP001469553">
    <property type="component" value="Unassembled WGS sequence"/>
</dbReference>
<feature type="non-terminal residue" evidence="1">
    <location>
        <position position="1"/>
    </location>
</feature>
<protein>
    <submittedName>
        <fullName evidence="1">Uncharacterized protein</fullName>
    </submittedName>
</protein>
<accession>A0ABV0YZL5</accession>
<dbReference type="EMBL" id="JAHRIP010047809">
    <property type="protein sequence ID" value="MEQ2299151.1"/>
    <property type="molecule type" value="Genomic_DNA"/>
</dbReference>
<evidence type="ECO:0000313" key="2">
    <source>
        <dbReference type="Proteomes" id="UP001469553"/>
    </source>
</evidence>